<organism evidence="1 2">
    <name type="scientific">Puccinia striiformis f. sp. tritici</name>
    <dbReference type="NCBI Taxonomy" id="168172"/>
    <lineage>
        <taxon>Eukaryota</taxon>
        <taxon>Fungi</taxon>
        <taxon>Dikarya</taxon>
        <taxon>Basidiomycota</taxon>
        <taxon>Pucciniomycotina</taxon>
        <taxon>Pucciniomycetes</taxon>
        <taxon>Pucciniales</taxon>
        <taxon>Pucciniaceae</taxon>
        <taxon>Puccinia</taxon>
    </lineage>
</organism>
<evidence type="ECO:0000313" key="2">
    <source>
        <dbReference type="Proteomes" id="UP001060170"/>
    </source>
</evidence>
<comment type="caution">
    <text evidence="1">The sequence shown here is derived from an EMBL/GenBank/DDBJ whole genome shotgun (WGS) entry which is preliminary data.</text>
</comment>
<protein>
    <submittedName>
        <fullName evidence="1">Uncharacterized protein</fullName>
    </submittedName>
</protein>
<proteinExistence type="predicted"/>
<evidence type="ECO:0000313" key="1">
    <source>
        <dbReference type="EMBL" id="KAI7938384.1"/>
    </source>
</evidence>
<accession>A0ACC0DTP4</accession>
<sequence length="255" mass="28800">MVMYLVAEAPRLMGKVVTLTLTKDQKALPVERQSLVKSGEYSGISLEIHDKPAIYEALRTYVDRRLKQKYRQDNNWSTGQKDQAAATARRVTQLAKLLLFCSLNTNVHSVEEKTCWILGKKYGFAELALIVEQCWSDDETIADSTDTGGSSSDDTNSDSDSDSDDMDIDGGTSRHQHGKRAKKGNQPNNSWRSSRMEAVMQKIDYHLSGNRTAIRKKDRKQSMGVHLEDSKESEIDVPKQLPTSEWLCDMPNLER</sequence>
<reference evidence="1 2" key="3">
    <citation type="journal article" date="2022" name="Microbiol. Spectr.">
        <title>Folding features and dynamics of 3D genome architecture in plant fungal pathogens.</title>
        <authorList>
            <person name="Xia C."/>
        </authorList>
    </citation>
    <scope>NUCLEOTIDE SEQUENCE [LARGE SCALE GENOMIC DNA]</scope>
    <source>
        <strain evidence="1 2">93-210</strain>
    </source>
</reference>
<keyword evidence="2" id="KW-1185">Reference proteome</keyword>
<dbReference type="Proteomes" id="UP001060170">
    <property type="component" value="Chromosome 16"/>
</dbReference>
<dbReference type="EMBL" id="CM045880">
    <property type="protein sequence ID" value="KAI7938384.1"/>
    <property type="molecule type" value="Genomic_DNA"/>
</dbReference>
<reference evidence="2" key="2">
    <citation type="journal article" date="2018" name="Mol. Plant Microbe Interact.">
        <title>Genome sequence resources for the wheat stripe rust pathogen (Puccinia striiformis f. sp. tritici) and the barley stripe rust pathogen (Puccinia striiformis f. sp. hordei).</title>
        <authorList>
            <person name="Xia C."/>
            <person name="Wang M."/>
            <person name="Yin C."/>
            <person name="Cornejo O.E."/>
            <person name="Hulbert S.H."/>
            <person name="Chen X."/>
        </authorList>
    </citation>
    <scope>NUCLEOTIDE SEQUENCE [LARGE SCALE GENOMIC DNA]</scope>
    <source>
        <strain evidence="2">93-210</strain>
    </source>
</reference>
<reference evidence="2" key="1">
    <citation type="journal article" date="2018" name="BMC Genomics">
        <title>Genomic insights into host adaptation between the wheat stripe rust pathogen (Puccinia striiformis f. sp. tritici) and the barley stripe rust pathogen (Puccinia striiformis f. sp. hordei).</title>
        <authorList>
            <person name="Xia C."/>
            <person name="Wang M."/>
            <person name="Yin C."/>
            <person name="Cornejo O.E."/>
            <person name="Hulbert S.H."/>
            <person name="Chen X."/>
        </authorList>
    </citation>
    <scope>NUCLEOTIDE SEQUENCE [LARGE SCALE GENOMIC DNA]</scope>
    <source>
        <strain evidence="2">93-210</strain>
    </source>
</reference>
<gene>
    <name evidence="1" type="ORF">MJO28_015304</name>
</gene>
<name>A0ACC0DTP4_9BASI</name>